<dbReference type="GO" id="GO:0008237">
    <property type="term" value="F:metallopeptidase activity"/>
    <property type="evidence" value="ECO:0007669"/>
    <property type="project" value="UniProtKB-KW"/>
</dbReference>
<accession>A0A428ZBA2</accession>
<dbReference type="InterPro" id="IPR003675">
    <property type="entry name" value="Rce1/LyrA-like_dom"/>
</dbReference>
<dbReference type="EMBL" id="QHKI01000013">
    <property type="protein sequence ID" value="RSM85311.1"/>
    <property type="molecule type" value="Genomic_DNA"/>
</dbReference>
<dbReference type="GO" id="GO:0080120">
    <property type="term" value="P:CAAX-box protein maturation"/>
    <property type="evidence" value="ECO:0007669"/>
    <property type="project" value="UniProtKB-ARBA"/>
</dbReference>
<feature type="transmembrane region" description="Helical" evidence="1">
    <location>
        <begin position="168"/>
        <end position="185"/>
    </location>
</feature>
<organism evidence="3 4">
    <name type="scientific">Kibdelosporangium aridum</name>
    <dbReference type="NCBI Taxonomy" id="2030"/>
    <lineage>
        <taxon>Bacteria</taxon>
        <taxon>Bacillati</taxon>
        <taxon>Actinomycetota</taxon>
        <taxon>Actinomycetes</taxon>
        <taxon>Pseudonocardiales</taxon>
        <taxon>Pseudonocardiaceae</taxon>
        <taxon>Kibdelosporangium</taxon>
    </lineage>
</organism>
<comment type="caution">
    <text evidence="3">The sequence shown here is derived from an EMBL/GenBank/DDBJ whole genome shotgun (WGS) entry which is preliminary data.</text>
</comment>
<evidence type="ECO:0000256" key="1">
    <source>
        <dbReference type="SAM" id="Phobius"/>
    </source>
</evidence>
<evidence type="ECO:0000259" key="2">
    <source>
        <dbReference type="Pfam" id="PF02517"/>
    </source>
</evidence>
<keyword evidence="1" id="KW-1133">Transmembrane helix</keyword>
<evidence type="ECO:0000313" key="4">
    <source>
        <dbReference type="Proteomes" id="UP000287547"/>
    </source>
</evidence>
<dbReference type="GO" id="GO:0004175">
    <property type="term" value="F:endopeptidase activity"/>
    <property type="evidence" value="ECO:0007669"/>
    <property type="project" value="UniProtKB-ARBA"/>
</dbReference>
<feature type="domain" description="CAAX prenyl protease 2/Lysostaphin resistance protein A-like" evidence="2">
    <location>
        <begin position="134"/>
        <end position="221"/>
    </location>
</feature>
<gene>
    <name evidence="3" type="ORF">DMH04_18420</name>
</gene>
<keyword evidence="1" id="KW-0472">Membrane</keyword>
<dbReference type="AlphaFoldDB" id="A0A428ZBA2"/>
<keyword evidence="3" id="KW-0378">Hydrolase</keyword>
<protein>
    <submittedName>
        <fullName evidence="3">CPBP family intramembrane metalloprotease</fullName>
    </submittedName>
</protein>
<sequence>MLAVFVAAEVTLVAASVLVLLPFAVADPTFLEQRRLPVEALLAVLAVPTMLAAMVAVAGTVLFGAGPRQERVRRELAIRWKWRDVRTGLAFGIGGLLVTLPAALIWSSWVGTDQAESAVGEAFTGRQLDVLAAVTAFLIVLFIAPVGEEVIFRGLLWRALEHWQWNRWMIFAITSLAFSFAHLELLRTPLLLVLSIPFGLARMFTGNVLASVVAHQVNNFLPAVTLFLTTTT</sequence>
<feature type="transmembrane region" description="Helical" evidence="1">
    <location>
        <begin position="191"/>
        <end position="214"/>
    </location>
</feature>
<dbReference type="GO" id="GO:0006508">
    <property type="term" value="P:proteolysis"/>
    <property type="evidence" value="ECO:0007669"/>
    <property type="project" value="UniProtKB-KW"/>
</dbReference>
<proteinExistence type="predicted"/>
<dbReference type="Pfam" id="PF02517">
    <property type="entry name" value="Rce1-like"/>
    <property type="match status" value="1"/>
</dbReference>
<feature type="transmembrane region" description="Helical" evidence="1">
    <location>
        <begin position="42"/>
        <end position="66"/>
    </location>
</feature>
<feature type="transmembrane region" description="Helical" evidence="1">
    <location>
        <begin position="130"/>
        <end position="147"/>
    </location>
</feature>
<keyword evidence="3" id="KW-0482">Metalloprotease</keyword>
<dbReference type="OrthoDB" id="3693644at2"/>
<keyword evidence="3" id="KW-0645">Protease</keyword>
<reference evidence="3 4" key="1">
    <citation type="submission" date="2018-05" db="EMBL/GenBank/DDBJ databases">
        <title>Evolution of GPA BGCs.</title>
        <authorList>
            <person name="Waglechner N."/>
            <person name="Wright G.D."/>
        </authorList>
    </citation>
    <scope>NUCLEOTIDE SEQUENCE [LARGE SCALE GENOMIC DNA]</scope>
    <source>
        <strain evidence="3 4">A82846</strain>
    </source>
</reference>
<keyword evidence="1" id="KW-0812">Transmembrane</keyword>
<feature type="transmembrane region" description="Helical" evidence="1">
    <location>
        <begin position="87"/>
        <end position="110"/>
    </location>
</feature>
<name>A0A428ZBA2_KIBAR</name>
<dbReference type="Proteomes" id="UP000287547">
    <property type="component" value="Unassembled WGS sequence"/>
</dbReference>
<evidence type="ECO:0000313" key="3">
    <source>
        <dbReference type="EMBL" id="RSM85311.1"/>
    </source>
</evidence>